<evidence type="ECO:0000256" key="1">
    <source>
        <dbReference type="ARBA" id="ARBA00001974"/>
    </source>
</evidence>
<evidence type="ECO:0000256" key="6">
    <source>
        <dbReference type="SAM" id="MobiDB-lite"/>
    </source>
</evidence>
<name>A0ABS3WMA7_9ACTN</name>
<gene>
    <name evidence="8" type="ORF">JW592_00770</name>
</gene>
<dbReference type="InterPro" id="IPR023753">
    <property type="entry name" value="FAD/NAD-binding_dom"/>
</dbReference>
<dbReference type="InterPro" id="IPR051169">
    <property type="entry name" value="NADH-Q_oxidoreductase"/>
</dbReference>
<dbReference type="Gene3D" id="3.50.50.100">
    <property type="match status" value="1"/>
</dbReference>
<evidence type="ECO:0000313" key="8">
    <source>
        <dbReference type="EMBL" id="MBO8184026.1"/>
    </source>
</evidence>
<dbReference type="SUPFAM" id="SSF51905">
    <property type="entry name" value="FAD/NAD(P)-binding domain"/>
    <property type="match status" value="1"/>
</dbReference>
<proteinExistence type="inferred from homology"/>
<comment type="caution">
    <text evidence="8">The sequence shown here is derived from an EMBL/GenBank/DDBJ whole genome shotgun (WGS) entry which is preliminary data.</text>
</comment>
<evidence type="ECO:0000256" key="5">
    <source>
        <dbReference type="ARBA" id="ARBA00023002"/>
    </source>
</evidence>
<dbReference type="PRINTS" id="PR00368">
    <property type="entry name" value="FADPNR"/>
</dbReference>
<organism evidence="8 9">
    <name type="scientific">Streptomyces spirodelae</name>
    <dbReference type="NCBI Taxonomy" id="2812904"/>
    <lineage>
        <taxon>Bacteria</taxon>
        <taxon>Bacillati</taxon>
        <taxon>Actinomycetota</taxon>
        <taxon>Actinomycetes</taxon>
        <taxon>Kitasatosporales</taxon>
        <taxon>Streptomycetaceae</taxon>
        <taxon>Streptomyces</taxon>
    </lineage>
</organism>
<protein>
    <submittedName>
        <fullName evidence="8">FAD-dependent oxidoreductase</fullName>
    </submittedName>
</protein>
<comment type="cofactor">
    <cofactor evidence="1">
        <name>FAD</name>
        <dbReference type="ChEBI" id="CHEBI:57692"/>
    </cofactor>
</comment>
<dbReference type="PANTHER" id="PTHR42913:SF3">
    <property type="entry name" value="64 KDA MITOCHONDRIAL NADH DEHYDROGENASE (EUROFUNG)"/>
    <property type="match status" value="1"/>
</dbReference>
<evidence type="ECO:0000313" key="9">
    <source>
        <dbReference type="Proteomes" id="UP001518976"/>
    </source>
</evidence>
<feature type="compositionally biased region" description="Basic and acidic residues" evidence="6">
    <location>
        <begin position="413"/>
        <end position="429"/>
    </location>
</feature>
<dbReference type="PRINTS" id="PR00469">
    <property type="entry name" value="PNDRDTASEII"/>
</dbReference>
<keyword evidence="9" id="KW-1185">Reference proteome</keyword>
<keyword evidence="5" id="KW-0560">Oxidoreductase</keyword>
<accession>A0ABS3WMA7</accession>
<dbReference type="InterPro" id="IPR036188">
    <property type="entry name" value="FAD/NAD-bd_sf"/>
</dbReference>
<dbReference type="EMBL" id="JAFFZN010000001">
    <property type="protein sequence ID" value="MBO8184026.1"/>
    <property type="molecule type" value="Genomic_DNA"/>
</dbReference>
<evidence type="ECO:0000256" key="4">
    <source>
        <dbReference type="ARBA" id="ARBA00022827"/>
    </source>
</evidence>
<feature type="region of interest" description="Disordered" evidence="6">
    <location>
        <begin position="375"/>
        <end position="448"/>
    </location>
</feature>
<dbReference type="PANTHER" id="PTHR42913">
    <property type="entry name" value="APOPTOSIS-INDUCING FACTOR 1"/>
    <property type="match status" value="1"/>
</dbReference>
<sequence>MKHRIVVLGAGYAGAYVAGNLARRLSPEDTEITVVNADPDFVQRLRLHQFAAGQEIETPKLAEVFGGTGIRLRVARVTAVDPERQIVTVADVHGGGELGYDTLCYALGSHVADGGIPGVSEYAFDVTGRAAALRLRERLDSLDSGGEGGSVLVVGDGLTGVETATEIAESRPGLSVTLVARGELGARLSAGARGHLRRACDRLGITVVEHTSVEAVEAARVLCADGTALASDATVWAAGFAVAPIAAAGGLEVTEDGRIVVDRTMRSVSHPNVYAAGDAVHVIGDNGRPLPMSCASAGYTGKQVIAAVVGQLTGHKVPHIKLAYVGNHISLGRRDGILQLVDEEARAKPKYVGGRKAARIKSGILKGALWATSHPTFGLPKRRRRPAATPDTSVGRSEAFAERADSPGQRQDSPAHRSDTPAHRSDTPAERSVPSAARPDSSAGTAVA</sequence>
<dbReference type="Pfam" id="PF07992">
    <property type="entry name" value="Pyr_redox_2"/>
    <property type="match status" value="1"/>
</dbReference>
<reference evidence="8 9" key="1">
    <citation type="submission" date="2021-02" db="EMBL/GenBank/DDBJ databases">
        <title>Streptomyces spirodelae sp. nov., isolated from duckweed.</title>
        <authorList>
            <person name="Saimee Y."/>
            <person name="Duangmal K."/>
        </authorList>
    </citation>
    <scope>NUCLEOTIDE SEQUENCE [LARGE SCALE GENOMIC DNA]</scope>
    <source>
        <strain evidence="8 9">DW4-2</strain>
    </source>
</reference>
<evidence type="ECO:0000259" key="7">
    <source>
        <dbReference type="Pfam" id="PF07992"/>
    </source>
</evidence>
<evidence type="ECO:0000256" key="2">
    <source>
        <dbReference type="ARBA" id="ARBA00005272"/>
    </source>
</evidence>
<dbReference type="Proteomes" id="UP001518976">
    <property type="component" value="Unassembled WGS sequence"/>
</dbReference>
<dbReference type="RefSeq" id="WP_209262843.1">
    <property type="nucleotide sequence ID" value="NZ_JAFFZN010000001.1"/>
</dbReference>
<keyword evidence="4" id="KW-0274">FAD</keyword>
<feature type="domain" description="FAD/NAD(P)-binding" evidence="7">
    <location>
        <begin position="4"/>
        <end position="296"/>
    </location>
</feature>
<keyword evidence="3" id="KW-0285">Flavoprotein</keyword>
<evidence type="ECO:0000256" key="3">
    <source>
        <dbReference type="ARBA" id="ARBA00022630"/>
    </source>
</evidence>
<comment type="similarity">
    <text evidence="2">Belongs to the NADH dehydrogenase family.</text>
</comment>